<dbReference type="InterPro" id="IPR043502">
    <property type="entry name" value="DNA/RNA_pol_sf"/>
</dbReference>
<evidence type="ECO:0000259" key="9">
    <source>
        <dbReference type="PROSITE" id="PS50994"/>
    </source>
</evidence>
<dbReference type="PROSITE" id="PS50158">
    <property type="entry name" value="ZF_CCHC"/>
    <property type="match status" value="1"/>
</dbReference>
<dbReference type="GO" id="GO:0004190">
    <property type="term" value="F:aspartic-type endopeptidase activity"/>
    <property type="evidence" value="ECO:0007669"/>
    <property type="project" value="UniProtKB-KW"/>
</dbReference>
<dbReference type="GO" id="GO:0015074">
    <property type="term" value="P:DNA integration"/>
    <property type="evidence" value="ECO:0007669"/>
    <property type="project" value="InterPro"/>
</dbReference>
<dbReference type="GO" id="GO:0008270">
    <property type="term" value="F:zinc ion binding"/>
    <property type="evidence" value="ECO:0007669"/>
    <property type="project" value="UniProtKB-KW"/>
</dbReference>
<dbReference type="Pfam" id="PF07727">
    <property type="entry name" value="RVT_2"/>
    <property type="match status" value="1"/>
</dbReference>
<reference evidence="10" key="1">
    <citation type="submission" date="2023-07" db="EMBL/GenBank/DDBJ databases">
        <title>A chromosome-level genome assembly of Lolium multiflorum.</title>
        <authorList>
            <person name="Chen Y."/>
            <person name="Copetti D."/>
            <person name="Kolliker R."/>
            <person name="Studer B."/>
        </authorList>
    </citation>
    <scope>NUCLEOTIDE SEQUENCE</scope>
    <source>
        <strain evidence="10">02402/16</strain>
        <tissue evidence="10">Leaf</tissue>
    </source>
</reference>
<evidence type="ECO:0000256" key="7">
    <source>
        <dbReference type="SAM" id="MobiDB-lite"/>
    </source>
</evidence>
<evidence type="ECO:0000259" key="8">
    <source>
        <dbReference type="PROSITE" id="PS50158"/>
    </source>
</evidence>
<dbReference type="GO" id="GO:0006508">
    <property type="term" value="P:proteolysis"/>
    <property type="evidence" value="ECO:0007669"/>
    <property type="project" value="UniProtKB-KW"/>
</dbReference>
<feature type="region of interest" description="Disordered" evidence="7">
    <location>
        <begin position="20"/>
        <end position="41"/>
    </location>
</feature>
<name>A0AAD8R3X1_LOLMU</name>
<feature type="domain" description="Integrase catalytic" evidence="9">
    <location>
        <begin position="1788"/>
        <end position="1954"/>
    </location>
</feature>
<dbReference type="Pfam" id="PF00665">
    <property type="entry name" value="rve"/>
    <property type="match status" value="1"/>
</dbReference>
<protein>
    <submittedName>
        <fullName evidence="10">Uncharacterized protein</fullName>
    </submittedName>
</protein>
<feature type="region of interest" description="Disordered" evidence="7">
    <location>
        <begin position="403"/>
        <end position="432"/>
    </location>
</feature>
<feature type="compositionally biased region" description="Low complexity" evidence="7">
    <location>
        <begin position="2532"/>
        <end position="2559"/>
    </location>
</feature>
<dbReference type="SUPFAM" id="SSF57756">
    <property type="entry name" value="Retrovirus zinc finger-like domains"/>
    <property type="match status" value="1"/>
</dbReference>
<dbReference type="PANTHER" id="PTHR42648:SF21">
    <property type="entry name" value="CYSTEINE-RICH RLK (RECEPTOR-LIKE PROTEIN KINASE) 8"/>
    <property type="match status" value="1"/>
</dbReference>
<proteinExistence type="predicted"/>
<evidence type="ECO:0000256" key="2">
    <source>
        <dbReference type="ARBA" id="ARBA00022723"/>
    </source>
</evidence>
<dbReference type="InterPro" id="IPR001584">
    <property type="entry name" value="Integrase_cat-core"/>
</dbReference>
<feature type="compositionally biased region" description="Polar residues" evidence="7">
    <location>
        <begin position="2066"/>
        <end position="2084"/>
    </location>
</feature>
<dbReference type="InterPro" id="IPR039537">
    <property type="entry name" value="Retrotran_Ty1/copia-like"/>
</dbReference>
<dbReference type="PROSITE" id="PS50994">
    <property type="entry name" value="INTEGRASE"/>
    <property type="match status" value="1"/>
</dbReference>
<dbReference type="InterPro" id="IPR025724">
    <property type="entry name" value="GAG-pre-integrase_dom"/>
</dbReference>
<dbReference type="PANTHER" id="PTHR42648">
    <property type="entry name" value="TRANSPOSASE, PUTATIVE-RELATED"/>
    <property type="match status" value="1"/>
</dbReference>
<keyword evidence="5" id="KW-0863">Zinc-finger</keyword>
<evidence type="ECO:0000313" key="11">
    <source>
        <dbReference type="Proteomes" id="UP001231189"/>
    </source>
</evidence>
<evidence type="ECO:0000313" key="10">
    <source>
        <dbReference type="EMBL" id="KAK1612223.1"/>
    </source>
</evidence>
<dbReference type="EMBL" id="JAUUTY010000007">
    <property type="protein sequence ID" value="KAK1612223.1"/>
    <property type="molecule type" value="Genomic_DNA"/>
</dbReference>
<feature type="region of interest" description="Disordered" evidence="7">
    <location>
        <begin position="2507"/>
        <end position="2575"/>
    </location>
</feature>
<dbReference type="Proteomes" id="UP001231189">
    <property type="component" value="Unassembled WGS sequence"/>
</dbReference>
<keyword evidence="3" id="KW-0064">Aspartyl protease</keyword>
<dbReference type="Pfam" id="PF13976">
    <property type="entry name" value="gag_pre-integrs"/>
    <property type="match status" value="1"/>
</dbReference>
<dbReference type="InterPro" id="IPR057670">
    <property type="entry name" value="SH3_retrovirus"/>
</dbReference>
<dbReference type="GO" id="GO:0003676">
    <property type="term" value="F:nucleic acid binding"/>
    <property type="evidence" value="ECO:0007669"/>
    <property type="project" value="InterPro"/>
</dbReference>
<dbReference type="InterPro" id="IPR036397">
    <property type="entry name" value="RNaseH_sf"/>
</dbReference>
<feature type="region of interest" description="Disordered" evidence="7">
    <location>
        <begin position="2858"/>
        <end position="2892"/>
    </location>
</feature>
<feature type="region of interest" description="Disordered" evidence="7">
    <location>
        <begin position="2461"/>
        <end position="2487"/>
    </location>
</feature>
<evidence type="ECO:0000256" key="1">
    <source>
        <dbReference type="ARBA" id="ARBA00022670"/>
    </source>
</evidence>
<feature type="region of interest" description="Disordered" evidence="7">
    <location>
        <begin position="537"/>
        <end position="615"/>
    </location>
</feature>
<feature type="region of interest" description="Disordered" evidence="7">
    <location>
        <begin position="1508"/>
        <end position="1554"/>
    </location>
</feature>
<keyword evidence="6" id="KW-0175">Coiled coil</keyword>
<keyword evidence="1" id="KW-0645">Protease</keyword>
<sequence length="2904" mass="330310">MEDGTFVRDEEGEEAVQQLIYESARGPEPDDGDDNEFQDFLNDFGEGLESEQVRRDNEVSITNSGEVYIYPSGSSSKSVRSKRGPTRVLKGEGRLALTAFKDNGEPVEPKEFCRKFTSQSGVIVRDHVPISIQEWHKPKNPESGASYVNDKMKKFLWDTLLTKFSLPEDMTEGQKNKVKEWTWKKMAIQFQSFKKNLWDKYKNEDPVFDDNLVKIKDHWAAFKEYKKSSTFVSRSKKNTENAAKKKLPHHLGSGGYKSAIPKWTAFENKLMDHGITPQTWDWPERSKFWLFAHGAGLDPKTGLIVAKGKWKEKIEAIVPKLVDAIEKVRKGEYIPDRENDELTLALGNPEHVGRVRARPGLTMKEAWPDSADTYRSRSRKKKKDADIVTELLSRVEALERNQRAPDQPLFLQDPQADAAPSQRRSSVGSSHLDGCGGSYPVDYVTEKTDCELHMLIRTASVKVAVGYVYPSEDGAMHHHMPIPPGCVRVGVDEVVSGFEKVELDIPRGEDERTLADVKHGFALWPKKYVVLLQRPPTPTHEQQMPSTPPGGSPGEQPSPHLPERDPSVSPPSRDPPRKTASVKRNGTPPRKKARKEKQLPPTEKLPWEKTPEENAEAVQAEVKKFFAPKVPEIPFEKTLDREKVVRTVDNLYDPVPSPPSDYARSIERSYDKMIEATKPVQSGIREIKGIHSVYQLGQQPVQSVAPLKVFDGKTVQSSRQDATDYALAERAYQFVQGKDLVENLRKVPTCMRNLHSWYLKASKEGIETIMVRVREEHYFQEYCVNVDFTELFQLYNLRALDKSIISCYCLSKMLECKRDDITDIGFIDPNTMHVKTIENPLYNKDTPQTLLSCSVELWELIVHGHREPQDPTRLTSTEFYNRQLNASARDKIRSGINRKLLDQVDDIVSAKELWDRIVVLQEGTDLIQSALYETAKQEAHQFMIRDGESVSDAYARLGALKVRVKGLGAEKYNDGFEMNEAFIKSKVIAMIAVKQEDTNLALNLQIMTKSADLNSDDLVSYVAANESMAKAGKRLKAMNRVDEASHNHEASHNLALKARADHGSKEDYEIEEDEEMTSTSDIATDFAFFAKKYKAKFPMLLNDKKKKRTCYNCDEDNHFANECPYEKRVDKPKFIKGVKPRLKPNPINDRYKKNKGRAFVGAEYLSDEEEEDEEKEAGVAGLAYSKPGSLFTYDYSKDYSTENDVGSSFMARTTQDDDSDDSPSSPIIGSCLMARETKVMEPPPSLSSVLDDENENQEELIVLKELYDVRCTLRGEALVKFDFLMDSLKEKDESIEELEYQLNEKERRFNLLRQELKTERCISQGLKQQIETYELDKVKDLETIDRAQLLTQELNTSKEELEVAHASLTRDLDHLERANKLVKDELKKLGENHDLLQESYKRALGSMKDPIDVEKLACSSISFTSEHAKLVEEHVRLQEELSLHVETNAYLESLVTKYGLDYHPNESSCEQASILEENVRLTKELAKFTTAKNKMGLDDLLSKQRSNNQKYGLGYTPKSHKKNNYKKEKPAQDKNKKVTNNGKASKGKATSGDRTGPNDHYALFVDYYGDVYANYVGPPNGYAYREYSIWGYSSGGPKWVFDSGCTNHMTGGKGVLDQFIEDINKKSSITFGDNSKGKVLGYGKVAISKDLCLEMVMLVEHLGYNLLSIYHLADAGYNSYFTKYYVQVFRSDNLKLVLVGYVENNLYVVDLSKESPSFSTCLMAAKHDEGWLWHRRLGHVNMRNLKQLLKGEHIVGLTGVSFEKDRVCSACVAGKQLKKKHPIKSIVTTSRPLELLHLDLFGPSHYDTLGGSKYGLVIVDDYSRYSWVFLLKSKDETHREFITFAKKAQRMYESEIKAIRTDNGTEFKNYTMQEFVDDEGIKHEFSAPYTPQQNGVVERKNRTIIEMARTMLSEFNSPHNFWGEAISTAVHYSNRLFLRPLHNKTPYELLTGNKPNVMYIRVFGCKCLVKNNKGKLGKFETRTIEGIFVGYAENSHAYRYYNRSSGTIEVSCDVVFLEDNGSQVEQVVPCVAGNDDDPSSAIKHMGIGHIRPMEVHNDDQDDGVDVSSTPQVEPSSTQAEPSSATQEPSSTQDESQSEEQEEDPHSMEQDHDDDQETSSTHDQAQVVPHDQVLARDEFIDHEGTVRKIKAATRASDMKVDQVLGSISRGVVTRRHHALLITYCQHHAFVSSFEPLKVHEALVDPDWVIAMQEELECFTRNEVWSLVERPKDHRINVIGTKWVFKNKQDENGIVIRNKARLVAQGFAQIEGMDFEDTFAPVARLEAIRLLLAFASFHNFKLYQMDVKSAFLNGPLKETAYVAQPPGFEDPCRPNHVYLLHKALYGLKQAPRAWYEFLRDFLLHDGFCMGTVDSTLFTKRVKGGGLFICQIYVDDIIFGGTNPNHNKAFELLMTRKFEMSMMGELKFFLGFQVRQLAKGTFISQEKYVKDMLKKFNMTNASPMKTPMPVKGQLGSCDGEKDVDIKHDPVYSPVDRPLDRLVRRIARSTEWPTGSSGDEWTDADHRPVAKRGRRSGVPPRRSTGRAPQTTGGSSTGGRTKTSANKRKDKHAAQDGDEVLPDFHVGDVHIGAWRRLRESNPYRFEEPTYTGGDQFFWTNTQQVMWDDFYNSREHMKKGTIVMPKAIKDVIGMYEATKFRFVVETLRRMGLYDLMCLTPTDGCYCPTLVRQFHCTVFFHDDAARTMTWMTGKQKYTCNYLDFCEALGFGGGRASGFKIYSQQKFNRGDIAVCYPPEPTPGPPTISGMYYSYLLLAKLFRETLISKSGDTSECRAYHLNLMYYCHPEHRQLIDGCDLIYCELRRCVRERLTPNLAQYVQLLINKVVPAPFNTQGERVRMEAFKVPAQGDSPDVPEMMPSERRSKARHDHASSSSSRRPQHGVARFFSCLW</sequence>
<organism evidence="10 11">
    <name type="scientific">Lolium multiflorum</name>
    <name type="common">Italian ryegrass</name>
    <name type="synonym">Lolium perenne subsp. multiflorum</name>
    <dbReference type="NCBI Taxonomy" id="4521"/>
    <lineage>
        <taxon>Eukaryota</taxon>
        <taxon>Viridiplantae</taxon>
        <taxon>Streptophyta</taxon>
        <taxon>Embryophyta</taxon>
        <taxon>Tracheophyta</taxon>
        <taxon>Spermatophyta</taxon>
        <taxon>Magnoliopsida</taxon>
        <taxon>Liliopsida</taxon>
        <taxon>Poales</taxon>
        <taxon>Poaceae</taxon>
        <taxon>BOP clade</taxon>
        <taxon>Pooideae</taxon>
        <taxon>Poodae</taxon>
        <taxon>Poeae</taxon>
        <taxon>Poeae Chloroplast Group 2 (Poeae type)</taxon>
        <taxon>Loliodinae</taxon>
        <taxon>Loliinae</taxon>
        <taxon>Lolium</taxon>
    </lineage>
</organism>
<feature type="compositionally biased region" description="Basic and acidic residues" evidence="7">
    <location>
        <begin position="1525"/>
        <end position="1536"/>
    </location>
</feature>
<dbReference type="Pfam" id="PF26133">
    <property type="entry name" value="DUF8039"/>
    <property type="match status" value="1"/>
</dbReference>
<feature type="coiled-coil region" evidence="6">
    <location>
        <begin position="1288"/>
        <end position="1315"/>
    </location>
</feature>
<keyword evidence="2" id="KW-0479">Metal-binding</keyword>
<dbReference type="InterPro" id="IPR054722">
    <property type="entry name" value="PolX-like_BBD"/>
</dbReference>
<feature type="region of interest" description="Disordered" evidence="7">
    <location>
        <begin position="2053"/>
        <end position="2132"/>
    </location>
</feature>
<evidence type="ECO:0000256" key="3">
    <source>
        <dbReference type="ARBA" id="ARBA00022750"/>
    </source>
</evidence>
<keyword evidence="5" id="KW-0862">Zinc</keyword>
<dbReference type="SUPFAM" id="SSF53098">
    <property type="entry name" value="Ribonuclease H-like"/>
    <property type="match status" value="1"/>
</dbReference>
<dbReference type="Gene3D" id="3.30.420.10">
    <property type="entry name" value="Ribonuclease H-like superfamily/Ribonuclease H"/>
    <property type="match status" value="1"/>
</dbReference>
<keyword evidence="4" id="KW-0378">Hydrolase</keyword>
<evidence type="ECO:0000256" key="5">
    <source>
        <dbReference type="PROSITE-ProRule" id="PRU00047"/>
    </source>
</evidence>
<dbReference type="InterPro" id="IPR036875">
    <property type="entry name" value="Znf_CCHC_sf"/>
</dbReference>
<dbReference type="Pfam" id="PF14223">
    <property type="entry name" value="Retrotran_gag_2"/>
    <property type="match status" value="1"/>
</dbReference>
<comment type="caution">
    <text evidence="10">The sequence shown here is derived from an EMBL/GenBank/DDBJ whole genome shotgun (WGS) entry which is preliminary data.</text>
</comment>
<dbReference type="InterPro" id="IPR058352">
    <property type="entry name" value="DUF8039"/>
</dbReference>
<accession>A0AAD8R3X1</accession>
<dbReference type="InterPro" id="IPR012337">
    <property type="entry name" value="RNaseH-like_sf"/>
</dbReference>
<dbReference type="SUPFAM" id="SSF56672">
    <property type="entry name" value="DNA/RNA polymerases"/>
    <property type="match status" value="1"/>
</dbReference>
<keyword evidence="11" id="KW-1185">Reference proteome</keyword>
<evidence type="ECO:0000256" key="6">
    <source>
        <dbReference type="SAM" id="Coils"/>
    </source>
</evidence>
<dbReference type="Pfam" id="PF22936">
    <property type="entry name" value="Pol_BBD"/>
    <property type="match status" value="1"/>
</dbReference>
<dbReference type="InterPro" id="IPR013103">
    <property type="entry name" value="RVT_2"/>
</dbReference>
<feature type="domain" description="CCHC-type" evidence="8">
    <location>
        <begin position="1110"/>
        <end position="1124"/>
    </location>
</feature>
<dbReference type="Pfam" id="PF00098">
    <property type="entry name" value="zf-CCHC"/>
    <property type="match status" value="1"/>
</dbReference>
<dbReference type="Pfam" id="PF25597">
    <property type="entry name" value="SH3_retrovirus"/>
    <property type="match status" value="1"/>
</dbReference>
<gene>
    <name evidence="10" type="ORF">QYE76_035896</name>
</gene>
<feature type="coiled-coil region" evidence="6">
    <location>
        <begin position="1344"/>
        <end position="1399"/>
    </location>
</feature>
<feature type="compositionally biased region" description="Basic and acidic residues" evidence="7">
    <location>
        <begin position="2475"/>
        <end position="2486"/>
    </location>
</feature>
<dbReference type="InterPro" id="IPR001878">
    <property type="entry name" value="Znf_CCHC"/>
</dbReference>
<feature type="compositionally biased region" description="Low complexity" evidence="7">
    <location>
        <begin position="2085"/>
        <end position="2094"/>
    </location>
</feature>
<evidence type="ECO:0000256" key="4">
    <source>
        <dbReference type="ARBA" id="ARBA00022801"/>
    </source>
</evidence>